<accession>A0A1C3K4A8</accession>
<dbReference type="GO" id="GO:0015385">
    <property type="term" value="F:sodium:proton antiporter activity"/>
    <property type="evidence" value="ECO:0007669"/>
    <property type="project" value="TreeGrafter"/>
</dbReference>
<name>A0A1C3K4A8_9BURK</name>
<dbReference type="AlphaFoldDB" id="A0A1C3K4A8"/>
<feature type="transmembrane region" description="Helical" evidence="1">
    <location>
        <begin position="6"/>
        <end position="28"/>
    </location>
</feature>
<dbReference type="RefSeq" id="WP_082985366.1">
    <property type="nucleotide sequence ID" value="NZ_LT907988.1"/>
</dbReference>
<reference evidence="2 4" key="1">
    <citation type="submission" date="2016-06" db="EMBL/GenBank/DDBJ databases">
        <authorList>
            <person name="Kjaerup R.B."/>
            <person name="Dalgaard T.S."/>
            <person name="Juul-Madsen H.R."/>
        </authorList>
    </citation>
    <scope>NUCLEOTIDE SEQUENCE [LARGE SCALE GENOMIC DNA]</scope>
    <source>
        <strain evidence="2">Orrdi1</strain>
    </source>
</reference>
<evidence type="ECO:0000313" key="4">
    <source>
        <dbReference type="Proteomes" id="UP000078558"/>
    </source>
</evidence>
<organism evidence="2 4">
    <name type="scientific">Orrella dioscoreae</name>
    <dbReference type="NCBI Taxonomy" id="1851544"/>
    <lineage>
        <taxon>Bacteria</taxon>
        <taxon>Pseudomonadati</taxon>
        <taxon>Pseudomonadota</taxon>
        <taxon>Betaproteobacteria</taxon>
        <taxon>Burkholderiales</taxon>
        <taxon>Alcaligenaceae</taxon>
        <taxon>Orrella</taxon>
    </lineage>
</organism>
<dbReference type="Proteomes" id="UP000078558">
    <property type="component" value="Chromosome I"/>
</dbReference>
<protein>
    <submittedName>
        <fullName evidence="2">Na(+) H(+) antiporter subunit G</fullName>
    </submittedName>
</protein>
<dbReference type="NCBIfam" id="TIGR01300">
    <property type="entry name" value="CPA3_mnhG_phaG"/>
    <property type="match status" value="1"/>
</dbReference>
<evidence type="ECO:0000313" key="2">
    <source>
        <dbReference type="EMBL" id="SBT26235.1"/>
    </source>
</evidence>
<dbReference type="PANTHER" id="PTHR34703">
    <property type="entry name" value="ANTIPORTER SUBUNIT MNHG2-RELATED"/>
    <property type="match status" value="1"/>
</dbReference>
<dbReference type="Pfam" id="PF03334">
    <property type="entry name" value="PhaG_MnhG_YufB"/>
    <property type="match status" value="1"/>
</dbReference>
<dbReference type="OrthoDB" id="9813804at2"/>
<feature type="transmembrane region" description="Helical" evidence="1">
    <location>
        <begin position="65"/>
        <end position="86"/>
    </location>
</feature>
<keyword evidence="1" id="KW-0812">Transmembrane</keyword>
<keyword evidence="1" id="KW-1133">Transmembrane helix</keyword>
<keyword evidence="1" id="KW-0472">Membrane</keyword>
<evidence type="ECO:0000256" key="1">
    <source>
        <dbReference type="SAM" id="Phobius"/>
    </source>
</evidence>
<dbReference type="STRING" id="1851544.ODI_03579"/>
<keyword evidence="4" id="KW-1185">Reference proteome</keyword>
<proteinExistence type="predicted"/>
<dbReference type="EMBL" id="FLRC01000030">
    <property type="protein sequence ID" value="SBT26235.1"/>
    <property type="molecule type" value="Genomic_DNA"/>
</dbReference>
<gene>
    <name evidence="2" type="ORF">ODI_03579</name>
    <name evidence="3" type="ORF">ODI_R3170</name>
</gene>
<dbReference type="InterPro" id="IPR005133">
    <property type="entry name" value="PhaG_MnhG_YufB"/>
</dbReference>
<sequence>MSLALFILALALKIVGMMFLFAAALGLLRFKDPLQRMHASTKAGTVGAGLTVAGAALASGDGLTLAIGALTVLFLVFTVPVAGHVLGRAIHLSGKVQLAPGKDALDGAMRPRATVRTQD</sequence>
<dbReference type="KEGG" id="odi:ODI_R3170"/>
<reference evidence="3 4" key="2">
    <citation type="submission" date="2017-08" db="EMBL/GenBank/DDBJ databases">
        <authorList>
            <person name="de Groot N.N."/>
        </authorList>
    </citation>
    <scope>NUCLEOTIDE SEQUENCE [LARGE SCALE GENOMIC DNA]</scope>
    <source>
        <strain evidence="3">Orrdi1</strain>
    </source>
</reference>
<evidence type="ECO:0000313" key="3">
    <source>
        <dbReference type="EMBL" id="SOE51068.1"/>
    </source>
</evidence>
<dbReference type="EMBL" id="LT907988">
    <property type="protein sequence ID" value="SOE51068.1"/>
    <property type="molecule type" value="Genomic_DNA"/>
</dbReference>
<dbReference type="PANTHER" id="PTHR34703:SF1">
    <property type="entry name" value="ANTIPORTER SUBUNIT MNHG2-RELATED"/>
    <property type="match status" value="1"/>
</dbReference>